<accession>A0A2S9PXC0</accession>
<evidence type="ECO:0000313" key="5">
    <source>
        <dbReference type="Proteomes" id="UP000239322"/>
    </source>
</evidence>
<dbReference type="AlphaFoldDB" id="A0A2S9PXC0"/>
<dbReference type="InterPro" id="IPR048447">
    <property type="entry name" value="DUF1980_C"/>
</dbReference>
<dbReference type="OrthoDB" id="359029at2"/>
<evidence type="ECO:0000256" key="1">
    <source>
        <dbReference type="SAM" id="MobiDB-lite"/>
    </source>
</evidence>
<evidence type="ECO:0000313" key="4">
    <source>
        <dbReference type="EMBL" id="PRH79062.1"/>
    </source>
</evidence>
<keyword evidence="2" id="KW-0812">Transmembrane</keyword>
<feature type="compositionally biased region" description="Basic and acidic residues" evidence="1">
    <location>
        <begin position="73"/>
        <end position="82"/>
    </location>
</feature>
<sequence length="257" mass="27204">MRDLLRSGLLLVTGTAVLRVSLVSDICLRYVKPGMQPLLVATGFTLVAAGLLGVHRAEQAAAHRRAARQDPPPARDGHGHDHEHTPRVAWLLLLPALALLLFAPPALGSYTASRDTAAPVEEYEEFAPLPRQGAVPLTLTEFTARVRQDEERSLAGRTVVMQGFVTPRADGTWDLSRLLIACCAADARTLTVTVHGAAAPPADTWVRVTGAWHPGGTLGTAGAAVALDVTEVVPTPEPPLPYLDRAPEPDPAEDAGA</sequence>
<feature type="domain" description="DUF1980" evidence="3">
    <location>
        <begin position="153"/>
        <end position="242"/>
    </location>
</feature>
<dbReference type="InterPro" id="IPR015402">
    <property type="entry name" value="DUF1980"/>
</dbReference>
<name>A0A2S9PXC0_9ACTN</name>
<keyword evidence="2" id="KW-0472">Membrane</keyword>
<keyword evidence="5" id="KW-1185">Reference proteome</keyword>
<dbReference type="Pfam" id="PF21537">
    <property type="entry name" value="DUF1980_C"/>
    <property type="match status" value="1"/>
</dbReference>
<keyword evidence="2" id="KW-1133">Transmembrane helix</keyword>
<organism evidence="4 5">
    <name type="scientific">Streptomyces solincola</name>
    <dbReference type="NCBI Taxonomy" id="2100817"/>
    <lineage>
        <taxon>Bacteria</taxon>
        <taxon>Bacillati</taxon>
        <taxon>Actinomycetota</taxon>
        <taxon>Actinomycetes</taxon>
        <taxon>Kitasatosporales</taxon>
        <taxon>Streptomycetaceae</taxon>
        <taxon>Streptomyces</taxon>
    </lineage>
</organism>
<feature type="transmembrane region" description="Helical" evidence="2">
    <location>
        <begin position="33"/>
        <end position="54"/>
    </location>
</feature>
<reference evidence="4 5" key="1">
    <citation type="submission" date="2018-03" db="EMBL/GenBank/DDBJ databases">
        <title>Novel Streptomyces sp. from soil.</title>
        <authorList>
            <person name="Tan G.Y.A."/>
            <person name="Lee Z.Y."/>
        </authorList>
    </citation>
    <scope>NUCLEOTIDE SEQUENCE [LARGE SCALE GENOMIC DNA]</scope>
    <source>
        <strain evidence="4 5">ST5x</strain>
    </source>
</reference>
<gene>
    <name evidence="4" type="ORF">C6N75_11660</name>
</gene>
<evidence type="ECO:0000256" key="2">
    <source>
        <dbReference type="SAM" id="Phobius"/>
    </source>
</evidence>
<protein>
    <submittedName>
        <fullName evidence="4">TIGR03943 family protein</fullName>
    </submittedName>
</protein>
<dbReference type="Proteomes" id="UP000239322">
    <property type="component" value="Unassembled WGS sequence"/>
</dbReference>
<feature type="region of interest" description="Disordered" evidence="1">
    <location>
        <begin position="235"/>
        <end position="257"/>
    </location>
</feature>
<feature type="transmembrane region" description="Helical" evidence="2">
    <location>
        <begin position="88"/>
        <end position="107"/>
    </location>
</feature>
<proteinExistence type="predicted"/>
<dbReference type="EMBL" id="PVLV01000146">
    <property type="protein sequence ID" value="PRH79062.1"/>
    <property type="molecule type" value="Genomic_DNA"/>
</dbReference>
<dbReference type="NCBIfam" id="TIGR03943">
    <property type="entry name" value="TIGR03943 family putative permease subunit"/>
    <property type="match status" value="1"/>
</dbReference>
<feature type="region of interest" description="Disordered" evidence="1">
    <location>
        <begin position="61"/>
        <end position="82"/>
    </location>
</feature>
<comment type="caution">
    <text evidence="4">The sequence shown here is derived from an EMBL/GenBank/DDBJ whole genome shotgun (WGS) entry which is preliminary data.</text>
</comment>
<evidence type="ECO:0000259" key="3">
    <source>
        <dbReference type="Pfam" id="PF21537"/>
    </source>
</evidence>